<protein>
    <submittedName>
        <fullName evidence="1">Uncharacterized protein</fullName>
    </submittedName>
</protein>
<comment type="caution">
    <text evidence="1">The sequence shown here is derived from an EMBL/GenBank/DDBJ whole genome shotgun (WGS) entry which is preliminary data.</text>
</comment>
<evidence type="ECO:0000313" key="2">
    <source>
        <dbReference type="Proteomes" id="UP000252355"/>
    </source>
</evidence>
<accession>A0A367ZR30</accession>
<sequence>MRRLHSRRGFTLFLILIGLLVVATSMFLARSRHLVGLAARQRALIAQVRAEDVPGRLQPAVPCETIPVQTPAGHWLDVPYLEDDPALEAPEAPVAGADH</sequence>
<dbReference type="EMBL" id="QOQW01000006">
    <property type="protein sequence ID" value="RCK80500.1"/>
    <property type="molecule type" value="Genomic_DNA"/>
</dbReference>
<reference evidence="1 2" key="1">
    <citation type="submission" date="2018-05" db="EMBL/GenBank/DDBJ databases">
        <title>A metagenomic window into the 2 km-deep terrestrial subsurface aquifer revealed taxonomically and functionally diverse microbial community comprising novel uncultured bacterial lineages.</title>
        <authorList>
            <person name="Kadnikov V.V."/>
            <person name="Mardanov A.V."/>
            <person name="Beletsky A.V."/>
            <person name="Banks D."/>
            <person name="Pimenov N.V."/>
            <person name="Frank Y.A."/>
            <person name="Karnachuk O.V."/>
            <person name="Ravin N.V."/>
        </authorList>
    </citation>
    <scope>NUCLEOTIDE SEQUENCE [LARGE SCALE GENOMIC DNA]</scope>
    <source>
        <strain evidence="1">BY5</strain>
    </source>
</reference>
<gene>
    <name evidence="1" type="ORF">OZSIB_3246</name>
</gene>
<name>A0A367ZR30_9BACT</name>
<proteinExistence type="predicted"/>
<organism evidence="1 2">
    <name type="scientific">Candidatus Ozemobacter sibiricus</name>
    <dbReference type="NCBI Taxonomy" id="2268124"/>
    <lineage>
        <taxon>Bacteria</taxon>
        <taxon>Candidatus Ozemobacteria</taxon>
        <taxon>Candidatus Ozemobacterales</taxon>
        <taxon>Candidatus Ozemobacteraceae</taxon>
        <taxon>Candidatus Ozemobacter</taxon>
    </lineage>
</organism>
<dbReference type="Proteomes" id="UP000252355">
    <property type="component" value="Unassembled WGS sequence"/>
</dbReference>
<evidence type="ECO:0000313" key="1">
    <source>
        <dbReference type="EMBL" id="RCK80500.1"/>
    </source>
</evidence>
<dbReference type="AlphaFoldDB" id="A0A367ZR30"/>